<evidence type="ECO:0000313" key="4">
    <source>
        <dbReference type="Proteomes" id="UP001161757"/>
    </source>
</evidence>
<dbReference type="PANTHER" id="PTHR47031:SF3">
    <property type="entry name" value="SAP DOMAIN-CONTAINING PROTEIN"/>
    <property type="match status" value="1"/>
</dbReference>
<dbReference type="InterPro" id="IPR035979">
    <property type="entry name" value="RBD_domain_sf"/>
</dbReference>
<accession>A0AAN6F1F6</accession>
<feature type="region of interest" description="Disordered" evidence="1">
    <location>
        <begin position="620"/>
        <end position="658"/>
    </location>
</feature>
<feature type="region of interest" description="Disordered" evidence="1">
    <location>
        <begin position="470"/>
        <end position="549"/>
    </location>
</feature>
<dbReference type="SUPFAM" id="SSF54928">
    <property type="entry name" value="RNA-binding domain, RBD"/>
    <property type="match status" value="1"/>
</dbReference>
<dbReference type="Pfam" id="PF16294">
    <property type="entry name" value="RSB_motif"/>
    <property type="match status" value="1"/>
</dbReference>
<feature type="compositionally biased region" description="Basic and acidic residues" evidence="1">
    <location>
        <begin position="49"/>
        <end position="66"/>
    </location>
</feature>
<feature type="region of interest" description="Disordered" evidence="1">
    <location>
        <begin position="311"/>
        <end position="337"/>
    </location>
</feature>
<dbReference type="Proteomes" id="UP001161757">
    <property type="component" value="Unassembled WGS sequence"/>
</dbReference>
<organism evidence="3 4">
    <name type="scientific">Exophiala dermatitidis</name>
    <name type="common">Black yeast-like fungus</name>
    <name type="synonym">Wangiella dermatitidis</name>
    <dbReference type="NCBI Taxonomy" id="5970"/>
    <lineage>
        <taxon>Eukaryota</taxon>
        <taxon>Fungi</taxon>
        <taxon>Dikarya</taxon>
        <taxon>Ascomycota</taxon>
        <taxon>Pezizomycotina</taxon>
        <taxon>Eurotiomycetes</taxon>
        <taxon>Chaetothyriomycetidae</taxon>
        <taxon>Chaetothyriales</taxon>
        <taxon>Herpotrichiellaceae</taxon>
        <taxon>Exophiala</taxon>
    </lineage>
</organism>
<proteinExistence type="predicted"/>
<dbReference type="PANTHER" id="PTHR47031">
    <property type="entry name" value="SAP DNA-BINDING DOMAIN-CONTAINING PROTEIN"/>
    <property type="match status" value="1"/>
</dbReference>
<dbReference type="AlphaFoldDB" id="A0AAN6F1F6"/>
<name>A0AAN6F1F6_EXODE</name>
<dbReference type="Pfam" id="PF02037">
    <property type="entry name" value="SAP"/>
    <property type="match status" value="1"/>
</dbReference>
<feature type="compositionally biased region" description="Basic and acidic residues" evidence="1">
    <location>
        <begin position="261"/>
        <end position="274"/>
    </location>
</feature>
<dbReference type="Gene3D" id="1.10.720.30">
    <property type="entry name" value="SAP domain"/>
    <property type="match status" value="1"/>
</dbReference>
<feature type="region of interest" description="Disordered" evidence="1">
    <location>
        <begin position="39"/>
        <end position="280"/>
    </location>
</feature>
<protein>
    <recommendedName>
        <fullName evidence="2">SAP domain-containing protein</fullName>
    </recommendedName>
</protein>
<dbReference type="InterPro" id="IPR003034">
    <property type="entry name" value="SAP_dom"/>
</dbReference>
<gene>
    <name evidence="3" type="ORF">HRR80_000265</name>
</gene>
<evidence type="ECO:0000313" key="3">
    <source>
        <dbReference type="EMBL" id="KAJ8995497.1"/>
    </source>
</evidence>
<reference evidence="3" key="1">
    <citation type="submission" date="2023-01" db="EMBL/GenBank/DDBJ databases">
        <title>Exophiala dermititidis isolated from Cystic Fibrosis Patient.</title>
        <authorList>
            <person name="Kurbessoian T."/>
            <person name="Crocker A."/>
            <person name="Murante D."/>
            <person name="Hogan D.A."/>
            <person name="Stajich J.E."/>
        </authorList>
    </citation>
    <scope>NUCLEOTIDE SEQUENCE</scope>
    <source>
        <strain evidence="3">Ex8</strain>
    </source>
</reference>
<dbReference type="GO" id="GO:0003676">
    <property type="term" value="F:nucleic acid binding"/>
    <property type="evidence" value="ECO:0007669"/>
    <property type="project" value="InterPro"/>
</dbReference>
<comment type="caution">
    <text evidence="3">The sequence shown here is derived from an EMBL/GenBank/DDBJ whole genome shotgun (WGS) entry which is preliminary data.</text>
</comment>
<dbReference type="InterPro" id="IPR036361">
    <property type="entry name" value="SAP_dom_sf"/>
</dbReference>
<feature type="compositionally biased region" description="Basic and acidic residues" evidence="1">
    <location>
        <begin position="516"/>
        <end position="533"/>
    </location>
</feature>
<sequence length="658" mass="72747">MTDWSKLKVTDLKDECKARGIPLTGLKLKQHYVDKLTEYEAENSNNDNDDSKVDETADGEEKHEEPSNIESTKPGDTEPQTVAASSADTALTASSATLEAEKPQELQKEDAQAEDVEEKRPKSESEEQQSTEAAAAKDALPVPDGQDTNQPNGADRDEIMQDLQENARPDNTADEPPAKESAIIAEQADQTEDSTVQPNVAQSGQESPEPAPSNELTEDERRRRKRSATPVPSSEEVARKKARLSTNEEDLTAEQVSALQEMKKETEVAQETRGETANGAPAEVIVEQAGDDMTVIPEQAQQLLKNNHEAIEASPRKHSVSSHRSRSASEERDIPPAIHPATSSLYIRNFKRPLHIPSLRSHIASIAKSRSSADDSDPVTLFYLDSIRTHAFVSFTSVAAAARVRSAMHDTRYPDEAMREPLFVDFVPDDKVQSWIDQETGGGFGGRGGGGRRFEVVYEEGDDGNEAIFQEVNSSRPQPPLQPSRSSRLSRDIPRSGSDSLPAGVHPDRAAFVPLVDERYRGRDRDRDQDRPVRQPPTGPKNPDLNGQGFKALDELFQYTTTKPKLYYKPVPESVATERLDMFRDLRVGYAHMGRSGDEGMKRYTFELYKGREEWVDKGPEFGFGKRGQERLAGNRPRGGGGGYRGRGGDSWRGSVAR</sequence>
<dbReference type="InterPro" id="IPR032552">
    <property type="entry name" value="RSB_motif"/>
</dbReference>
<feature type="compositionally biased region" description="Basic residues" evidence="1">
    <location>
        <begin position="316"/>
        <end position="326"/>
    </location>
</feature>
<evidence type="ECO:0000256" key="1">
    <source>
        <dbReference type="SAM" id="MobiDB-lite"/>
    </source>
</evidence>
<feature type="compositionally biased region" description="Gly residues" evidence="1">
    <location>
        <begin position="637"/>
        <end position="651"/>
    </location>
</feature>
<feature type="domain" description="SAP" evidence="2">
    <location>
        <begin position="4"/>
        <end position="27"/>
    </location>
</feature>
<dbReference type="EMBL" id="JAJGCB010000001">
    <property type="protein sequence ID" value="KAJ8995497.1"/>
    <property type="molecule type" value="Genomic_DNA"/>
</dbReference>
<feature type="compositionally biased region" description="Low complexity" evidence="1">
    <location>
        <begin position="81"/>
        <end position="98"/>
    </location>
</feature>
<feature type="compositionally biased region" description="Polar residues" evidence="1">
    <location>
        <begin position="193"/>
        <end position="206"/>
    </location>
</feature>
<evidence type="ECO:0000259" key="2">
    <source>
        <dbReference type="Pfam" id="PF02037"/>
    </source>
</evidence>
<feature type="compositionally biased region" description="Basic and acidic residues" evidence="1">
    <location>
        <begin position="99"/>
        <end position="125"/>
    </location>
</feature>
<dbReference type="SUPFAM" id="SSF68906">
    <property type="entry name" value="SAP domain"/>
    <property type="match status" value="1"/>
</dbReference>